<dbReference type="Gene3D" id="3.30.40.10">
    <property type="entry name" value="Zinc/RING finger domain, C3HC4 (zinc finger)"/>
    <property type="match status" value="1"/>
</dbReference>
<dbReference type="PROSITE" id="PS50178">
    <property type="entry name" value="ZF_FYVE"/>
    <property type="match status" value="1"/>
</dbReference>
<dbReference type="Pfam" id="PF01363">
    <property type="entry name" value="FYVE"/>
    <property type="match status" value="1"/>
</dbReference>
<proteinExistence type="predicted"/>
<dbReference type="GO" id="GO:0008270">
    <property type="term" value="F:zinc ion binding"/>
    <property type="evidence" value="ECO:0007669"/>
    <property type="project" value="UniProtKB-KW"/>
</dbReference>
<reference evidence="8" key="1">
    <citation type="submission" date="2015-07" db="EMBL/GenBank/DDBJ databases">
        <title>Transcriptome Assembly of Anthurium amnicola.</title>
        <authorList>
            <person name="Suzuki J."/>
        </authorList>
    </citation>
    <scope>NUCLEOTIDE SEQUENCE</scope>
</reference>
<dbReference type="InterPro" id="IPR013083">
    <property type="entry name" value="Znf_RING/FYVE/PHD"/>
</dbReference>
<name>A0A1D1YAD9_9ARAE</name>
<dbReference type="InterPro" id="IPR000306">
    <property type="entry name" value="Znf_FYVE"/>
</dbReference>
<dbReference type="InterPro" id="IPR036770">
    <property type="entry name" value="Ankyrin_rpt-contain_sf"/>
</dbReference>
<feature type="repeat" description="ANK" evidence="4">
    <location>
        <begin position="244"/>
        <end position="276"/>
    </location>
</feature>
<evidence type="ECO:0000256" key="5">
    <source>
        <dbReference type="PROSITE-ProRule" id="PRU00091"/>
    </source>
</evidence>
<evidence type="ECO:0000256" key="2">
    <source>
        <dbReference type="ARBA" id="ARBA00022771"/>
    </source>
</evidence>
<protein>
    <submittedName>
        <fullName evidence="8">Vacuolar protein sorting-associated protein 27</fullName>
    </submittedName>
</protein>
<dbReference type="GO" id="GO:0006623">
    <property type="term" value="P:protein targeting to vacuole"/>
    <property type="evidence" value="ECO:0007669"/>
    <property type="project" value="TreeGrafter"/>
</dbReference>
<evidence type="ECO:0000256" key="3">
    <source>
        <dbReference type="ARBA" id="ARBA00022833"/>
    </source>
</evidence>
<dbReference type="GO" id="GO:0033565">
    <property type="term" value="C:ESCRT-0 complex"/>
    <property type="evidence" value="ECO:0007669"/>
    <property type="project" value="TreeGrafter"/>
</dbReference>
<evidence type="ECO:0000256" key="4">
    <source>
        <dbReference type="PROSITE-ProRule" id="PRU00023"/>
    </source>
</evidence>
<organism evidence="8">
    <name type="scientific">Anthurium amnicola</name>
    <dbReference type="NCBI Taxonomy" id="1678845"/>
    <lineage>
        <taxon>Eukaryota</taxon>
        <taxon>Viridiplantae</taxon>
        <taxon>Streptophyta</taxon>
        <taxon>Embryophyta</taxon>
        <taxon>Tracheophyta</taxon>
        <taxon>Spermatophyta</taxon>
        <taxon>Magnoliopsida</taxon>
        <taxon>Liliopsida</taxon>
        <taxon>Araceae</taxon>
        <taxon>Pothoideae</taxon>
        <taxon>Potheae</taxon>
        <taxon>Anthurium</taxon>
    </lineage>
</organism>
<feature type="region of interest" description="Disordered" evidence="6">
    <location>
        <begin position="153"/>
        <end position="180"/>
    </location>
</feature>
<dbReference type="GO" id="GO:0043328">
    <property type="term" value="P:protein transport to vacuole involved in ubiquitin-dependent protein catabolic process via the multivesicular body sorting pathway"/>
    <property type="evidence" value="ECO:0007669"/>
    <property type="project" value="TreeGrafter"/>
</dbReference>
<dbReference type="InterPro" id="IPR002110">
    <property type="entry name" value="Ankyrin_rpt"/>
</dbReference>
<feature type="non-terminal residue" evidence="8">
    <location>
        <position position="1"/>
    </location>
</feature>
<dbReference type="PANTHER" id="PTHR47794">
    <property type="entry name" value="VACUOLAR PROTEIN SORTING-ASSOCIATED PROTEIN 27"/>
    <property type="match status" value="1"/>
</dbReference>
<accession>A0A1D1YAD9</accession>
<gene>
    <name evidence="8" type="primary">VPS27_3</name>
    <name evidence="8" type="ORF">g.86750</name>
</gene>
<dbReference type="InterPro" id="IPR011011">
    <property type="entry name" value="Znf_FYVE_PHD"/>
</dbReference>
<evidence type="ECO:0000256" key="1">
    <source>
        <dbReference type="ARBA" id="ARBA00022723"/>
    </source>
</evidence>
<keyword evidence="3" id="KW-0862">Zinc</keyword>
<dbReference type="CDD" id="cd15760">
    <property type="entry name" value="FYVE_scVPS27p_like"/>
    <property type="match status" value="1"/>
</dbReference>
<dbReference type="GO" id="GO:0043130">
    <property type="term" value="F:ubiquitin binding"/>
    <property type="evidence" value="ECO:0007669"/>
    <property type="project" value="TreeGrafter"/>
</dbReference>
<dbReference type="Pfam" id="PF12796">
    <property type="entry name" value="Ank_2"/>
    <property type="match status" value="1"/>
</dbReference>
<dbReference type="PROSITE" id="PS50297">
    <property type="entry name" value="ANK_REP_REGION"/>
    <property type="match status" value="1"/>
</dbReference>
<feature type="domain" description="FYVE-type" evidence="7">
    <location>
        <begin position="22"/>
        <end position="82"/>
    </location>
</feature>
<evidence type="ECO:0000259" key="7">
    <source>
        <dbReference type="PROSITE" id="PS50178"/>
    </source>
</evidence>
<evidence type="ECO:0000256" key="6">
    <source>
        <dbReference type="SAM" id="MobiDB-lite"/>
    </source>
</evidence>
<dbReference type="EMBL" id="GDJX01016346">
    <property type="protein sequence ID" value="JAT51590.1"/>
    <property type="molecule type" value="Transcribed_RNA"/>
</dbReference>
<evidence type="ECO:0000313" key="8">
    <source>
        <dbReference type="EMBL" id="JAT51590.1"/>
    </source>
</evidence>
<dbReference type="InterPro" id="IPR017455">
    <property type="entry name" value="Znf_FYVE-rel"/>
</dbReference>
<dbReference type="SMART" id="SM00248">
    <property type="entry name" value="ANK"/>
    <property type="match status" value="1"/>
</dbReference>
<keyword evidence="4" id="KW-0040">ANK repeat</keyword>
<keyword evidence="2 5" id="KW-0863">Zinc-finger</keyword>
<dbReference type="PROSITE" id="PS50088">
    <property type="entry name" value="ANK_REPEAT"/>
    <property type="match status" value="1"/>
</dbReference>
<keyword evidence="1" id="KW-0479">Metal-binding</keyword>
<dbReference type="SMART" id="SM00064">
    <property type="entry name" value="FYVE"/>
    <property type="match status" value="1"/>
</dbReference>
<dbReference type="Gene3D" id="1.25.40.20">
    <property type="entry name" value="Ankyrin repeat-containing domain"/>
    <property type="match status" value="1"/>
</dbReference>
<feature type="compositionally biased region" description="Polar residues" evidence="6">
    <location>
        <begin position="158"/>
        <end position="180"/>
    </location>
</feature>
<dbReference type="GO" id="GO:0032266">
    <property type="term" value="F:phosphatidylinositol-3-phosphate binding"/>
    <property type="evidence" value="ECO:0007669"/>
    <property type="project" value="TreeGrafter"/>
</dbReference>
<dbReference type="SUPFAM" id="SSF48403">
    <property type="entry name" value="Ankyrin repeat"/>
    <property type="match status" value="1"/>
</dbReference>
<dbReference type="SUPFAM" id="SSF57903">
    <property type="entry name" value="FYVE/PHD zinc finger"/>
    <property type="match status" value="1"/>
</dbReference>
<dbReference type="AlphaFoldDB" id="A0A1D1YAD9"/>
<sequence>REREREREREMLSSTAVEPPLFQEASRCDVCKCSFNTFRRRHHCRCCGRTLCHEHSANQMALPQYGIYTNVRVCSDCFNDSSRIGRNETSSTPNLLGVATDDISRLDLSVDIDSKSGTTIESPLQSTQECKCGMPLCICEAALPDPAPEVKKVDIPAVQSNPRPRKATTSQRTSESVSKNVAASNSKPSVFFNRGLATSGVMEQAHSEYEVDGEGLREAIKNSDAMSVKKLLNEGVDPNYCDKQGLSLLHLAALFNQTEITFILMDHGANVECKNAQGETPLDCAPTMLQYKMRQKMEEMP</sequence>
<dbReference type="PANTHER" id="PTHR47794:SF1">
    <property type="entry name" value="VACUOLAR PROTEIN SORTING-ASSOCIATED PROTEIN 27"/>
    <property type="match status" value="1"/>
</dbReference>